<dbReference type="Gene3D" id="3.40.1080.20">
    <property type="entry name" value="Acetyl-CoA hydrolase/transferase C-terminal domain"/>
    <property type="match status" value="1"/>
</dbReference>
<dbReference type="InterPro" id="IPR037171">
    <property type="entry name" value="NagB/RpiA_transferase-like"/>
</dbReference>
<feature type="active site" description="5-glutamyl coenzyme A thioester intermediate" evidence="2">
    <location>
        <position position="288"/>
    </location>
</feature>
<dbReference type="RefSeq" id="WP_150371799.1">
    <property type="nucleotide sequence ID" value="NZ_CP044065.1"/>
</dbReference>
<dbReference type="GO" id="GO:0006084">
    <property type="term" value="P:acetyl-CoA metabolic process"/>
    <property type="evidence" value="ECO:0007669"/>
    <property type="project" value="InterPro"/>
</dbReference>
<dbReference type="PANTHER" id="PTHR43609">
    <property type="entry name" value="ACETYL-COA HYDROLASE"/>
    <property type="match status" value="1"/>
</dbReference>
<reference evidence="6 7" key="1">
    <citation type="submission" date="2019-09" db="EMBL/GenBank/DDBJ databases">
        <title>FDA dAtabase for Regulatory Grade micrObial Sequences (FDA-ARGOS): Supporting development and validation of Infectious Disease Dx tests.</title>
        <authorList>
            <person name="Sciortino C."/>
            <person name="Tallon L."/>
            <person name="Sadzewicz L."/>
            <person name="Vavikolanu K."/>
            <person name="Mehta A."/>
            <person name="Aluvathingal J."/>
            <person name="Nadendla S."/>
            <person name="Nandy P."/>
            <person name="Geyer C."/>
            <person name="Yan Y."/>
            <person name="Sichtig H."/>
        </authorList>
    </citation>
    <scope>NUCLEOTIDE SEQUENCE [LARGE SCALE GENOMIC DNA]</scope>
    <source>
        <strain evidence="6 7">FDAARGOS_664</strain>
    </source>
</reference>
<dbReference type="OrthoDB" id="9801795at2"/>
<dbReference type="NCBIfam" id="TIGR03458">
    <property type="entry name" value="YgfH_subfam"/>
    <property type="match status" value="1"/>
</dbReference>
<organism evidence="6 7">
    <name type="scientific">Cupriavidus pauculus</name>
    <dbReference type="NCBI Taxonomy" id="82633"/>
    <lineage>
        <taxon>Bacteria</taxon>
        <taxon>Pseudomonadati</taxon>
        <taxon>Pseudomonadota</taxon>
        <taxon>Betaproteobacteria</taxon>
        <taxon>Burkholderiales</taxon>
        <taxon>Burkholderiaceae</taxon>
        <taxon>Cupriavidus</taxon>
    </lineage>
</organism>
<dbReference type="FunFam" id="3.40.1080.10:FF:000004">
    <property type="entry name" value="Acetyl-CoA hydrolase"/>
    <property type="match status" value="1"/>
</dbReference>
<dbReference type="InterPro" id="IPR017821">
    <property type="entry name" value="Succinate_CoA_transferase"/>
</dbReference>
<dbReference type="GO" id="GO:0008775">
    <property type="term" value="F:acetate CoA-transferase activity"/>
    <property type="evidence" value="ECO:0007669"/>
    <property type="project" value="InterPro"/>
</dbReference>
<evidence type="ECO:0000313" key="7">
    <source>
        <dbReference type="Proteomes" id="UP000322822"/>
    </source>
</evidence>
<dbReference type="InterPro" id="IPR038460">
    <property type="entry name" value="AcetylCoA_hyd_C_sf"/>
</dbReference>
<evidence type="ECO:0000313" key="6">
    <source>
        <dbReference type="EMBL" id="QET01749.1"/>
    </source>
</evidence>
<dbReference type="InterPro" id="IPR026888">
    <property type="entry name" value="AcetylCoA_hyd_C"/>
</dbReference>
<protein>
    <submittedName>
        <fullName evidence="6">Acetyl-CoA hydrolase/transferase family protein</fullName>
    </submittedName>
</protein>
<evidence type="ECO:0000259" key="4">
    <source>
        <dbReference type="Pfam" id="PF02550"/>
    </source>
</evidence>
<feature type="binding site" evidence="3">
    <location>
        <position position="378"/>
    </location>
    <ligand>
        <name>CoA</name>
        <dbReference type="ChEBI" id="CHEBI:57287"/>
    </ligand>
</feature>
<dbReference type="FunFam" id="3.40.1080.20:FF:000001">
    <property type="entry name" value="Acetyl-CoA hydrolase Ach1"/>
    <property type="match status" value="1"/>
</dbReference>
<dbReference type="InterPro" id="IPR003702">
    <property type="entry name" value="ActCoA_hydro_N"/>
</dbReference>
<gene>
    <name evidence="6" type="ORF">FOB72_06605</name>
</gene>
<keyword evidence="6" id="KW-0808">Transferase</keyword>
<sequence>MYRDRIRLASLQDKVMSAEQAAGLIQDGMTVGMSGFTRAGDAKAVPFALARRAETDPLQITLITGASLGNDVDKVLAESHVLARRLPFQSDATLREKINNGEVMFIDQHLGETAELLRSGQIAPVDVAVIEACAITESGGIVPTTSVGNSASFAMQASKVIVEINMNMPAGLEGLHDVALPVARPYRQPIPLIAVEQRIGLPYIPVDPAKIAAIVITQRDDSPSNASAPDDDTRHIARHLIDLLVKEVEAGRLPSSLQPLQAGIGTIANAVLHGLADSPFHDLTMYSEVLQDSTIALIDAGKLRFASASSMTLSAPVYQKVLGDIERYKSRIVLRPQEISNHPEVIRRLGLITINTALECDIYGNVNSTHVGGTHMMNGIGGSGDFARNASLSVFVTKSVAKGGKISSIVPMVSHVDNAEHDVDILVTEHGLADLRGLAPRERARAIIANCVDPSYRGPLQDYFDRACARGGQTPHLLEEAFAMHLRYRDTGTMLPAPAVVPVRDAALLTAVEPLAA</sequence>
<evidence type="ECO:0000256" key="2">
    <source>
        <dbReference type="PIRSR" id="PIRSR617821-1"/>
    </source>
</evidence>
<comment type="similarity">
    <text evidence="1">Belongs to the acetyl-CoA hydrolase/transferase family.</text>
</comment>
<accession>A0A5P2H330</accession>
<feature type="domain" description="Acetyl-CoA hydrolase/transferase C-terminal" evidence="5">
    <location>
        <begin position="327"/>
        <end position="463"/>
    </location>
</feature>
<dbReference type="InterPro" id="IPR046433">
    <property type="entry name" value="ActCoA_hydro"/>
</dbReference>
<evidence type="ECO:0000256" key="3">
    <source>
        <dbReference type="PIRSR" id="PIRSR617821-2"/>
    </source>
</evidence>
<name>A0A5P2H330_9BURK</name>
<feature type="binding site" evidence="3">
    <location>
        <position position="382"/>
    </location>
    <ligand>
        <name>CoA</name>
        <dbReference type="ChEBI" id="CHEBI:57287"/>
    </ligand>
</feature>
<evidence type="ECO:0000256" key="1">
    <source>
        <dbReference type="ARBA" id="ARBA00009632"/>
    </source>
</evidence>
<dbReference type="Pfam" id="PF13336">
    <property type="entry name" value="AcetylCoA_hyd_C"/>
    <property type="match status" value="1"/>
</dbReference>
<feature type="domain" description="Acetyl-CoA hydrolase/transferase N-terminal" evidence="4">
    <location>
        <begin position="11"/>
        <end position="215"/>
    </location>
</feature>
<dbReference type="Proteomes" id="UP000322822">
    <property type="component" value="Chromosome 1"/>
</dbReference>
<dbReference type="GO" id="GO:0003986">
    <property type="term" value="F:acetyl-CoA hydrolase activity"/>
    <property type="evidence" value="ECO:0007669"/>
    <property type="project" value="TreeGrafter"/>
</dbReference>
<dbReference type="SUPFAM" id="SSF100950">
    <property type="entry name" value="NagB/RpiA/CoA transferase-like"/>
    <property type="match status" value="2"/>
</dbReference>
<dbReference type="Gene3D" id="3.30.750.70">
    <property type="entry name" value="4-hydroxybutyrate coenzyme like domains"/>
    <property type="match status" value="1"/>
</dbReference>
<keyword evidence="6" id="KW-0378">Hydrolase</keyword>
<evidence type="ECO:0000259" key="5">
    <source>
        <dbReference type="Pfam" id="PF13336"/>
    </source>
</evidence>
<dbReference type="PANTHER" id="PTHR43609:SF1">
    <property type="entry name" value="ACETYL-COA HYDROLASE"/>
    <property type="match status" value="1"/>
</dbReference>
<dbReference type="Pfam" id="PF02550">
    <property type="entry name" value="AcetylCoA_hydro"/>
    <property type="match status" value="1"/>
</dbReference>
<dbReference type="EMBL" id="CP044065">
    <property type="protein sequence ID" value="QET01749.1"/>
    <property type="molecule type" value="Genomic_DNA"/>
</dbReference>
<feature type="binding site" evidence="3">
    <location>
        <position position="402"/>
    </location>
    <ligand>
        <name>CoA</name>
        <dbReference type="ChEBI" id="CHEBI:57287"/>
    </ligand>
</feature>
<dbReference type="Gene3D" id="3.40.1080.10">
    <property type="entry name" value="Glutaconate Coenzyme A-transferase"/>
    <property type="match status" value="1"/>
</dbReference>
<proteinExistence type="inferred from homology"/>
<dbReference type="GO" id="GO:0006083">
    <property type="term" value="P:acetate metabolic process"/>
    <property type="evidence" value="ECO:0007669"/>
    <property type="project" value="InterPro"/>
</dbReference>
<dbReference type="AlphaFoldDB" id="A0A5P2H330"/>